<dbReference type="Pfam" id="PF00787">
    <property type="entry name" value="PX"/>
    <property type="match status" value="1"/>
</dbReference>
<feature type="domain" description="PX" evidence="13">
    <location>
        <begin position="36"/>
        <end position="160"/>
    </location>
</feature>
<keyword evidence="10" id="KW-0446">Lipid-binding</keyword>
<dbReference type="SMART" id="SM00312">
    <property type="entry name" value="PX"/>
    <property type="match status" value="1"/>
</dbReference>
<evidence type="ECO:0000256" key="6">
    <source>
        <dbReference type="ARBA" id="ARBA00022448"/>
    </source>
</evidence>
<evidence type="ECO:0000256" key="2">
    <source>
        <dbReference type="ARBA" id="ARBA00004255"/>
    </source>
</evidence>
<keyword evidence="6" id="KW-0813">Transport</keyword>
<dbReference type="CDD" id="cd06894">
    <property type="entry name" value="PX_SNX3_like"/>
    <property type="match status" value="1"/>
</dbReference>
<dbReference type="PROSITE" id="PS50195">
    <property type="entry name" value="PX"/>
    <property type="match status" value="1"/>
</dbReference>
<evidence type="ECO:0000256" key="9">
    <source>
        <dbReference type="ARBA" id="ARBA00023034"/>
    </source>
</evidence>
<keyword evidence="7" id="KW-0963">Cytoplasm</keyword>
<gene>
    <name evidence="14" type="ORF">BpHYR1_033147</name>
</gene>
<dbReference type="Gene3D" id="3.30.1520.10">
    <property type="entry name" value="Phox-like domain"/>
    <property type="match status" value="1"/>
</dbReference>
<evidence type="ECO:0000256" key="12">
    <source>
        <dbReference type="ARBA" id="ARBA00025533"/>
    </source>
</evidence>
<dbReference type="PANTHER" id="PTHR45963">
    <property type="entry name" value="RE52028P"/>
    <property type="match status" value="1"/>
</dbReference>
<dbReference type="Proteomes" id="UP000276133">
    <property type="component" value="Unassembled WGS sequence"/>
</dbReference>
<evidence type="ECO:0000259" key="13">
    <source>
        <dbReference type="PROSITE" id="PS50195"/>
    </source>
</evidence>
<dbReference type="GO" id="GO:0015031">
    <property type="term" value="P:protein transport"/>
    <property type="evidence" value="ECO:0007669"/>
    <property type="project" value="UniProtKB-KW"/>
</dbReference>
<dbReference type="AlphaFoldDB" id="A0A3M7QM78"/>
<protein>
    <recommendedName>
        <fullName evidence="5">Sorting nexin-3</fullName>
    </recommendedName>
</protein>
<evidence type="ECO:0000256" key="11">
    <source>
        <dbReference type="ARBA" id="ARBA00023136"/>
    </source>
</evidence>
<dbReference type="InterPro" id="IPR051074">
    <property type="entry name" value="Sorting_Nexin"/>
</dbReference>
<dbReference type="SUPFAM" id="SSF64268">
    <property type="entry name" value="PX domain"/>
    <property type="match status" value="1"/>
</dbReference>
<evidence type="ECO:0000256" key="7">
    <source>
        <dbReference type="ARBA" id="ARBA00022490"/>
    </source>
</evidence>
<comment type="caution">
    <text evidence="14">The sequence shown here is derived from an EMBL/GenBank/DDBJ whole genome shotgun (WGS) entry which is preliminary data.</text>
</comment>
<dbReference type="GO" id="GO:0034499">
    <property type="term" value="P:late endosome to Golgi transport"/>
    <property type="evidence" value="ECO:0007669"/>
    <property type="project" value="TreeGrafter"/>
</dbReference>
<evidence type="ECO:0000256" key="10">
    <source>
        <dbReference type="ARBA" id="ARBA00023121"/>
    </source>
</evidence>
<dbReference type="InterPro" id="IPR001683">
    <property type="entry name" value="PX_dom"/>
</dbReference>
<sequence length="200" mass="22988">MYLVKYQLKMSAQPATTARISIRPQTLREAYDPPANVLEVDVINPETHGIAGKRYTDYEVRLRTNLPVFKTKESSVRRRFSDFEWLRNELEKGSKIVVPLLPSKAWKRQLPFRSDDGIFEDEFIEERRKGLEQFINKVACHPLAQNERCLHIFLLDPNFVAPDLISIVKNKNSIVIGMENKSTSTSTLSLINGCHVKTNT</sequence>
<accession>A0A3M7QM78</accession>
<evidence type="ECO:0000313" key="15">
    <source>
        <dbReference type="Proteomes" id="UP000276133"/>
    </source>
</evidence>
<evidence type="ECO:0000313" key="14">
    <source>
        <dbReference type="EMBL" id="RNA12151.1"/>
    </source>
</evidence>
<dbReference type="GO" id="GO:0031901">
    <property type="term" value="C:early endosome membrane"/>
    <property type="evidence" value="ECO:0007669"/>
    <property type="project" value="TreeGrafter"/>
</dbReference>
<dbReference type="GO" id="GO:0030904">
    <property type="term" value="C:retromer complex"/>
    <property type="evidence" value="ECO:0007669"/>
    <property type="project" value="TreeGrafter"/>
</dbReference>
<evidence type="ECO:0000256" key="5">
    <source>
        <dbReference type="ARBA" id="ARBA00020436"/>
    </source>
</evidence>
<keyword evidence="8" id="KW-0653">Protein transport</keyword>
<dbReference type="OrthoDB" id="5227681at2759"/>
<dbReference type="GO" id="GO:0000139">
    <property type="term" value="C:Golgi membrane"/>
    <property type="evidence" value="ECO:0007669"/>
    <property type="project" value="UniProtKB-SubCell"/>
</dbReference>
<comment type="subcellular location">
    <subcellularLocation>
        <location evidence="3">Cytoplasm</location>
    </subcellularLocation>
    <subcellularLocation>
        <location evidence="2">Golgi apparatus membrane</location>
        <topology evidence="2">Peripheral membrane protein</topology>
        <orientation evidence="2">Cytoplasmic side</orientation>
    </subcellularLocation>
    <subcellularLocation>
        <location evidence="1">Prevacuolar compartment membrane</location>
        <topology evidence="1">Peripheral membrane protein</topology>
        <orientation evidence="1">Cytoplasmic side</orientation>
    </subcellularLocation>
</comment>
<proteinExistence type="inferred from homology"/>
<keyword evidence="9" id="KW-0333">Golgi apparatus</keyword>
<comment type="function">
    <text evidence="12">Required for retention of late Golgi membrane proteins. Component of the retrieval machinery that functions by direct interaction with the cytosolic tails of certain TGN membrane proteins during the sorting/budding process at the prevacuolar compartment. Binds phosphatidylinositol 3-phosphate (PtdIns(P3)).</text>
</comment>
<keyword evidence="11" id="KW-0472">Membrane</keyword>
<dbReference type="GO" id="GO:0032266">
    <property type="term" value="F:phosphatidylinositol-3-phosphate binding"/>
    <property type="evidence" value="ECO:0007669"/>
    <property type="project" value="TreeGrafter"/>
</dbReference>
<comment type="similarity">
    <text evidence="4">Belongs to the sorting nexin family.</text>
</comment>
<dbReference type="EMBL" id="REGN01005752">
    <property type="protein sequence ID" value="RNA12151.1"/>
    <property type="molecule type" value="Genomic_DNA"/>
</dbReference>
<reference evidence="14 15" key="1">
    <citation type="journal article" date="2018" name="Sci. Rep.">
        <title>Genomic signatures of local adaptation to the degree of environmental predictability in rotifers.</title>
        <authorList>
            <person name="Franch-Gras L."/>
            <person name="Hahn C."/>
            <person name="Garcia-Roger E.M."/>
            <person name="Carmona M.J."/>
            <person name="Serra M."/>
            <person name="Gomez A."/>
        </authorList>
    </citation>
    <scope>NUCLEOTIDE SEQUENCE [LARGE SCALE GENOMIC DNA]</scope>
    <source>
        <strain evidence="14">HYR1</strain>
    </source>
</reference>
<dbReference type="STRING" id="10195.A0A3M7QM78"/>
<evidence type="ECO:0000256" key="8">
    <source>
        <dbReference type="ARBA" id="ARBA00022927"/>
    </source>
</evidence>
<organism evidence="14 15">
    <name type="scientific">Brachionus plicatilis</name>
    <name type="common">Marine rotifer</name>
    <name type="synonym">Brachionus muelleri</name>
    <dbReference type="NCBI Taxonomy" id="10195"/>
    <lineage>
        <taxon>Eukaryota</taxon>
        <taxon>Metazoa</taxon>
        <taxon>Spiralia</taxon>
        <taxon>Gnathifera</taxon>
        <taxon>Rotifera</taxon>
        <taxon>Eurotatoria</taxon>
        <taxon>Monogononta</taxon>
        <taxon>Pseudotrocha</taxon>
        <taxon>Ploima</taxon>
        <taxon>Brachionidae</taxon>
        <taxon>Brachionus</taxon>
    </lineage>
</organism>
<evidence type="ECO:0000256" key="4">
    <source>
        <dbReference type="ARBA" id="ARBA00010883"/>
    </source>
</evidence>
<dbReference type="PANTHER" id="PTHR45963:SF2">
    <property type="entry name" value="RE52028P"/>
    <property type="match status" value="1"/>
</dbReference>
<dbReference type="GO" id="GO:0032456">
    <property type="term" value="P:endocytic recycling"/>
    <property type="evidence" value="ECO:0007669"/>
    <property type="project" value="TreeGrafter"/>
</dbReference>
<evidence type="ECO:0000256" key="3">
    <source>
        <dbReference type="ARBA" id="ARBA00004496"/>
    </source>
</evidence>
<name>A0A3M7QM78_BRAPC</name>
<evidence type="ECO:0000256" key="1">
    <source>
        <dbReference type="ARBA" id="ARBA00004179"/>
    </source>
</evidence>
<keyword evidence="15" id="KW-1185">Reference proteome</keyword>
<dbReference type="InterPro" id="IPR036871">
    <property type="entry name" value="PX_dom_sf"/>
</dbReference>